<accession>A0A2R4TB51</accession>
<dbReference type="InterPro" id="IPR036388">
    <property type="entry name" value="WH-like_DNA-bd_sf"/>
</dbReference>
<dbReference type="KEGG" id="slk:SLUN_33305"/>
<sequence>MNGNHTRNHTPLEPKADRETVRRHNLSLVLRAVRDEGEVTRAGVSARVGLTRAAVSSLVEQLMESGFLSESGKTFSGQAGRPGTVLKVARTGVAGIGVEINVDYVSVCVVDLAGTDRVRLVEHLDNRGAAPAQVLGRAAGIAARALASAAEQDLRPVGAELALPGLISAGTVRQAPNLGWTRVAAEGPFAEALAALRPGLAALPVRSENEANLAALAELWFGGLGQVRSFLYLTGEIGVGGALVLDGELLSGAHGFAGEIGHVVVEADGPECRCGSRGCLEQYAGQSALLRAAGIDENAGAAGVAELERRAREGDERAVTALRQAGLMLGRVLSGAVNLFDPDAVVLGGIYRPLMPWLSPAAGGELAGRVVSGLWPEGSGRLRASSPAADAARGAAARVVQDVLADPVAYAVP</sequence>
<comment type="similarity">
    <text evidence="1">Belongs to the ROK (NagC/XylR) family.</text>
</comment>
<dbReference type="Gene3D" id="3.30.420.40">
    <property type="match status" value="2"/>
</dbReference>
<dbReference type="CDD" id="cd24076">
    <property type="entry name" value="ASKHA_ATPase_ROK_BsXylR-like"/>
    <property type="match status" value="1"/>
</dbReference>
<keyword evidence="4" id="KW-1185">Reference proteome</keyword>
<name>A0A2R4TB51_9ACTN</name>
<gene>
    <name evidence="3" type="ORF">SLUN_33305</name>
</gene>
<evidence type="ECO:0000256" key="2">
    <source>
        <dbReference type="SAM" id="MobiDB-lite"/>
    </source>
</evidence>
<dbReference type="RefSeq" id="WP_108153646.1">
    <property type="nucleotide sequence ID" value="NZ_CP026304.1"/>
</dbReference>
<protein>
    <submittedName>
        <fullName evidence="3">Transcriptional regulator</fullName>
    </submittedName>
</protein>
<dbReference type="OrthoDB" id="3189808at2"/>
<dbReference type="PANTHER" id="PTHR18964">
    <property type="entry name" value="ROK (REPRESSOR, ORF, KINASE) FAMILY"/>
    <property type="match status" value="1"/>
</dbReference>
<dbReference type="Proteomes" id="UP000244201">
    <property type="component" value="Chromosome"/>
</dbReference>
<feature type="compositionally biased region" description="Basic and acidic residues" evidence="2">
    <location>
        <begin position="10"/>
        <end position="20"/>
    </location>
</feature>
<evidence type="ECO:0000313" key="3">
    <source>
        <dbReference type="EMBL" id="AVZ76359.1"/>
    </source>
</evidence>
<reference evidence="3 4" key="1">
    <citation type="submission" date="2018-01" db="EMBL/GenBank/DDBJ databases">
        <title>Complete genome sequence of Streptomyces lunaelactis MM109T, a Ferroverdin A producer isolated from cave moonmilk deposits.</title>
        <authorList>
            <person name="Naome A."/>
            <person name="Martinet L."/>
            <person name="Maciejewska M."/>
            <person name="Anderssen S."/>
            <person name="Adam D."/>
            <person name="Tenconi E."/>
            <person name="Deflandre B."/>
            <person name="Arguelles-Arias A."/>
            <person name="Calusinska M."/>
            <person name="Copieters W."/>
            <person name="Karim L."/>
            <person name="Hanikenne M."/>
            <person name="Baurain D."/>
            <person name="van Wezel G."/>
            <person name="Smargiasso N."/>
            <person name="de Pauw E."/>
            <person name="Delfosse P."/>
            <person name="Rigali S."/>
        </authorList>
    </citation>
    <scope>NUCLEOTIDE SEQUENCE [LARGE SCALE GENOMIC DNA]</scope>
    <source>
        <strain evidence="3 4">MM109</strain>
    </source>
</reference>
<dbReference type="Pfam" id="PF00480">
    <property type="entry name" value="ROK"/>
    <property type="match status" value="1"/>
</dbReference>
<evidence type="ECO:0000313" key="4">
    <source>
        <dbReference type="Proteomes" id="UP000244201"/>
    </source>
</evidence>
<dbReference type="PANTHER" id="PTHR18964:SF149">
    <property type="entry name" value="BIFUNCTIONAL UDP-N-ACETYLGLUCOSAMINE 2-EPIMERASE_N-ACETYLMANNOSAMINE KINASE"/>
    <property type="match status" value="1"/>
</dbReference>
<dbReference type="SUPFAM" id="SSF46785">
    <property type="entry name" value="Winged helix' DNA-binding domain"/>
    <property type="match status" value="1"/>
</dbReference>
<dbReference type="EMBL" id="CP026304">
    <property type="protein sequence ID" value="AVZ76359.1"/>
    <property type="molecule type" value="Genomic_DNA"/>
</dbReference>
<feature type="region of interest" description="Disordered" evidence="2">
    <location>
        <begin position="1"/>
        <end position="20"/>
    </location>
</feature>
<dbReference type="SUPFAM" id="SSF53067">
    <property type="entry name" value="Actin-like ATPase domain"/>
    <property type="match status" value="1"/>
</dbReference>
<dbReference type="InterPro" id="IPR000600">
    <property type="entry name" value="ROK"/>
</dbReference>
<dbReference type="AlphaFoldDB" id="A0A2R4TB51"/>
<dbReference type="InterPro" id="IPR036390">
    <property type="entry name" value="WH_DNA-bd_sf"/>
</dbReference>
<proteinExistence type="inferred from homology"/>
<dbReference type="GeneID" id="55660128"/>
<dbReference type="InterPro" id="IPR043129">
    <property type="entry name" value="ATPase_NBD"/>
</dbReference>
<evidence type="ECO:0000256" key="1">
    <source>
        <dbReference type="ARBA" id="ARBA00006479"/>
    </source>
</evidence>
<dbReference type="Gene3D" id="1.10.10.10">
    <property type="entry name" value="Winged helix-like DNA-binding domain superfamily/Winged helix DNA-binding domain"/>
    <property type="match status" value="1"/>
</dbReference>
<organism evidence="3 4">
    <name type="scientific">Streptomyces lunaelactis</name>
    <dbReference type="NCBI Taxonomy" id="1535768"/>
    <lineage>
        <taxon>Bacteria</taxon>
        <taxon>Bacillati</taxon>
        <taxon>Actinomycetota</taxon>
        <taxon>Actinomycetes</taxon>
        <taxon>Kitasatosporales</taxon>
        <taxon>Streptomycetaceae</taxon>
        <taxon>Streptomyces</taxon>
    </lineage>
</organism>